<dbReference type="Gene3D" id="3.40.720.10">
    <property type="entry name" value="Alkaline Phosphatase, subunit A"/>
    <property type="match status" value="1"/>
</dbReference>
<dbReference type="RefSeq" id="WP_256030679.1">
    <property type="nucleotide sequence ID" value="NZ_JAHLKM010000030.1"/>
</dbReference>
<protein>
    <recommendedName>
        <fullName evidence="3">Type I phosphodiesterase / nucleotide pyrophosphatase</fullName>
    </recommendedName>
</protein>
<sequence>MTGPIIVLGWDGLDIELMGRFGVAEAFGDHRQRIDTHVNDVIDDPHTRELWPSMITGVAPAEHGIHAATENGVAWNSSILRAGSRLATNTIPDDLQAWLGKRLREQGVGLDAKTPAYYHDNDISTVFDGGGRAISIPNYETERDRARGLDGNRDALWATIEPDKSLDNGMAPGVDRETLYHELGRELGQRVGETTAAITAGEPLVWCWFGLLDTVGHLQPALGDQFVREWYEVAAGITETVRSVVPADATVLAISDHGIQEGTHEHYATVASDDPAPVEAIEHVFEVADWIRQARVESAAMPEPEVSADGVRDVQAELQALGYTD</sequence>
<organism evidence="1 2">
    <name type="scientific">Natronomonas aquatica</name>
    <dbReference type="NCBI Taxonomy" id="2841590"/>
    <lineage>
        <taxon>Archaea</taxon>
        <taxon>Methanobacteriati</taxon>
        <taxon>Methanobacteriota</taxon>
        <taxon>Stenosarchaea group</taxon>
        <taxon>Halobacteria</taxon>
        <taxon>Halobacteriales</taxon>
        <taxon>Natronomonadaceae</taxon>
        <taxon>Natronomonas</taxon>
    </lineage>
</organism>
<keyword evidence="2" id="KW-1185">Reference proteome</keyword>
<comment type="caution">
    <text evidence="1">The sequence shown here is derived from an EMBL/GenBank/DDBJ whole genome shotgun (WGS) entry which is preliminary data.</text>
</comment>
<dbReference type="Proteomes" id="UP001139494">
    <property type="component" value="Unassembled WGS sequence"/>
</dbReference>
<evidence type="ECO:0000313" key="2">
    <source>
        <dbReference type="Proteomes" id="UP001139494"/>
    </source>
</evidence>
<dbReference type="InterPro" id="IPR017850">
    <property type="entry name" value="Alkaline_phosphatase_core_sf"/>
</dbReference>
<proteinExistence type="predicted"/>
<name>A0A9R1D6R5_9EURY</name>
<gene>
    <name evidence="1" type="ORF">KM295_14245</name>
</gene>
<evidence type="ECO:0000313" key="1">
    <source>
        <dbReference type="EMBL" id="MCQ4334616.1"/>
    </source>
</evidence>
<reference evidence="1" key="1">
    <citation type="journal article" date="2023" name="Front. Microbiol.">
        <title>Genomic-based phylogenetic and metabolic analyses of the genus Natronomonas, and description of Natronomonas aquatica sp. nov.</title>
        <authorList>
            <person name="Garcia-Roldan A."/>
            <person name="Duran-Viseras A."/>
            <person name="de la Haba R.R."/>
            <person name="Corral P."/>
            <person name="Sanchez-Porro C."/>
            <person name="Ventosa A."/>
        </authorList>
    </citation>
    <scope>NUCLEOTIDE SEQUENCE</scope>
    <source>
        <strain evidence="1">F2-12</strain>
    </source>
</reference>
<evidence type="ECO:0008006" key="3">
    <source>
        <dbReference type="Google" id="ProtNLM"/>
    </source>
</evidence>
<accession>A0A9R1D6R5</accession>
<dbReference type="AlphaFoldDB" id="A0A9R1D6R5"/>
<dbReference type="EMBL" id="JAHLKM010000030">
    <property type="protein sequence ID" value="MCQ4334616.1"/>
    <property type="molecule type" value="Genomic_DNA"/>
</dbReference>
<dbReference type="SUPFAM" id="SSF53649">
    <property type="entry name" value="Alkaline phosphatase-like"/>
    <property type="match status" value="1"/>
</dbReference>